<feature type="compositionally biased region" description="Low complexity" evidence="4">
    <location>
        <begin position="424"/>
        <end position="433"/>
    </location>
</feature>
<feature type="transmembrane region" description="Helical" evidence="5">
    <location>
        <begin position="320"/>
        <end position="338"/>
    </location>
</feature>
<dbReference type="Pfam" id="PF00196">
    <property type="entry name" value="GerE"/>
    <property type="match status" value="1"/>
</dbReference>
<reference evidence="8" key="1">
    <citation type="journal article" date="2020" name="Microbiol. Resour. Announc.">
        <title>Complete Genome Sequence of Adlercreutzia sp. Strain 8CFCBH1, a Potent Producer of Equol, Isolated from Healthy Japanese Feces.</title>
        <authorList>
            <person name="Ogata Y."/>
            <person name="Sakamoto M."/>
            <person name="Ohkuma M."/>
            <person name="Hattori M."/>
            <person name="Suda W."/>
        </authorList>
    </citation>
    <scope>NUCLEOTIDE SEQUENCE [LARGE SCALE GENOMIC DNA]</scope>
    <source>
        <strain evidence="8">8CFCBH1</strain>
    </source>
</reference>
<keyword evidence="3" id="KW-0804">Transcription</keyword>
<dbReference type="PANTHER" id="PTHR44688:SF16">
    <property type="entry name" value="DNA-BINDING TRANSCRIPTIONAL ACTIVATOR DEVR_DOSR"/>
    <property type="match status" value="1"/>
</dbReference>
<reference evidence="8" key="2">
    <citation type="submission" date="2020-03" db="EMBL/GenBank/DDBJ databases">
        <title>Complete Genome Sequence of Adlercreutzia sp. strain 8CFCBH1 Producing Equol, Isolated from Healthy Japanese Feces.</title>
        <authorList>
            <person name="Ogata Y."/>
            <person name="Sakamoto M."/>
            <person name="Ohkuma M."/>
            <person name="Hattori M."/>
            <person name="Suda W."/>
        </authorList>
    </citation>
    <scope>NUCLEOTIDE SEQUENCE [LARGE SCALE GENOMIC DNA]</scope>
    <source>
        <strain evidence="8">8CFCBH1</strain>
    </source>
</reference>
<feature type="transmembrane region" description="Helical" evidence="5">
    <location>
        <begin position="102"/>
        <end position="122"/>
    </location>
</feature>
<evidence type="ECO:0000256" key="1">
    <source>
        <dbReference type="ARBA" id="ARBA00023015"/>
    </source>
</evidence>
<dbReference type="InterPro" id="IPR000792">
    <property type="entry name" value="Tscrpt_reg_LuxR_C"/>
</dbReference>
<name>A0A6F8SNW5_9ACTN</name>
<dbReference type="CDD" id="cd06170">
    <property type="entry name" value="LuxR_C_like"/>
    <property type="match status" value="1"/>
</dbReference>
<proteinExistence type="predicted"/>
<dbReference type="PROSITE" id="PS50043">
    <property type="entry name" value="HTH_LUXR_2"/>
    <property type="match status" value="1"/>
</dbReference>
<dbReference type="Gene3D" id="1.10.10.10">
    <property type="entry name" value="Winged helix-like DNA-binding domain superfamily/Winged helix DNA-binding domain"/>
    <property type="match status" value="1"/>
</dbReference>
<dbReference type="SUPFAM" id="SSF46894">
    <property type="entry name" value="C-terminal effector domain of the bipartite response regulators"/>
    <property type="match status" value="1"/>
</dbReference>
<feature type="region of interest" description="Disordered" evidence="4">
    <location>
        <begin position="393"/>
        <end position="442"/>
    </location>
</feature>
<dbReference type="SMART" id="SM00421">
    <property type="entry name" value="HTH_LUXR"/>
    <property type="match status" value="1"/>
</dbReference>
<feature type="transmembrane region" description="Helical" evidence="5">
    <location>
        <begin position="258"/>
        <end position="279"/>
    </location>
</feature>
<evidence type="ECO:0000259" key="6">
    <source>
        <dbReference type="PROSITE" id="PS50043"/>
    </source>
</evidence>
<dbReference type="PANTHER" id="PTHR44688">
    <property type="entry name" value="DNA-BINDING TRANSCRIPTIONAL ACTIVATOR DEVR_DOSR"/>
    <property type="match status" value="1"/>
</dbReference>
<keyword evidence="5" id="KW-1133">Transmembrane helix</keyword>
<evidence type="ECO:0000256" key="2">
    <source>
        <dbReference type="ARBA" id="ARBA00023125"/>
    </source>
</evidence>
<keyword evidence="2" id="KW-0238">DNA-binding</keyword>
<evidence type="ECO:0000256" key="4">
    <source>
        <dbReference type="SAM" id="MobiDB-lite"/>
    </source>
</evidence>
<feature type="domain" description="HTH luxR-type" evidence="6">
    <location>
        <begin position="447"/>
        <end position="512"/>
    </location>
</feature>
<dbReference type="InterPro" id="IPR016032">
    <property type="entry name" value="Sig_transdc_resp-reg_C-effctor"/>
</dbReference>
<evidence type="ECO:0000256" key="3">
    <source>
        <dbReference type="ARBA" id="ARBA00023163"/>
    </source>
</evidence>
<dbReference type="AlphaFoldDB" id="A0A6F8SNW5"/>
<gene>
    <name evidence="7" type="ORF">ADCFC_22690</name>
</gene>
<dbReference type="RefSeq" id="WP_173114853.1">
    <property type="nucleotide sequence ID" value="NZ_AP022829.1"/>
</dbReference>
<dbReference type="GO" id="GO:0003677">
    <property type="term" value="F:DNA binding"/>
    <property type="evidence" value="ECO:0007669"/>
    <property type="project" value="UniProtKB-KW"/>
</dbReference>
<feature type="transmembrane region" description="Helical" evidence="5">
    <location>
        <begin position="232"/>
        <end position="251"/>
    </location>
</feature>
<dbReference type="Proteomes" id="UP000501727">
    <property type="component" value="Chromosome"/>
</dbReference>
<protein>
    <recommendedName>
        <fullName evidence="6">HTH luxR-type domain-containing protein</fullName>
    </recommendedName>
</protein>
<dbReference type="PRINTS" id="PR00038">
    <property type="entry name" value="HTHLUXR"/>
</dbReference>
<dbReference type="InterPro" id="IPR036388">
    <property type="entry name" value="WH-like_DNA-bd_sf"/>
</dbReference>
<evidence type="ECO:0000313" key="8">
    <source>
        <dbReference type="Proteomes" id="UP000501727"/>
    </source>
</evidence>
<accession>A0A6F8SNW5</accession>
<keyword evidence="5" id="KW-0472">Membrane</keyword>
<evidence type="ECO:0000313" key="7">
    <source>
        <dbReference type="EMBL" id="BCA89772.1"/>
    </source>
</evidence>
<feature type="transmembrane region" description="Helical" evidence="5">
    <location>
        <begin position="350"/>
        <end position="372"/>
    </location>
</feature>
<sequence>MQRAKRLLEGLRIHHLGFGFFWTVTFIVLAGFQGAGAVADYWQIYILTEQTLMPLAVGALGALCAFRRCELPHWTASAASFMLSGAALLYFLAFHFGQGDGVIAAAAGILMGGSCALFFLLWEMFYVTEGQQRALICIPLSAAMSVGLYLLICLLPSIAVALTAVCVLPFLALLCLQKSLAEIEADVTAPLTRPALRRAVGELWRPVLCVSILGFSWKLIAGIEPAQSSGGAAVLVGFAAAALLVVALELFLSKGFDILHICQVLFPALTVVFLLPSLFGQQYTTLLVAFLMFGFEVVNLLLIITCAVYTIRNGLPSSPLYALCIGPVLLSMAVGSGLAELLGPALSDDLAHWTNVILLCVVLLSVALILVTRGKGQALASMTDAELLNRGASLRRGRRDGRRDASSTENGTARTESEPRSLDAAANAEAGPAPSDGPSEQQRRIHSYLEERGLSPREIEVAELLMKGHTVSAIAGKLFISENTTRGHAKSIYKKLDIHSRQELVDLDDQLTRA</sequence>
<dbReference type="EMBL" id="AP022829">
    <property type="protein sequence ID" value="BCA89772.1"/>
    <property type="molecule type" value="Genomic_DNA"/>
</dbReference>
<dbReference type="KEGG" id="ahat:ADCFC_23910"/>
<feature type="transmembrane region" description="Helical" evidence="5">
    <location>
        <begin position="12"/>
        <end position="32"/>
    </location>
</feature>
<feature type="transmembrane region" description="Helical" evidence="5">
    <location>
        <begin position="78"/>
        <end position="96"/>
    </location>
</feature>
<organism evidence="7 8">
    <name type="scientific">Adlercreutzia hattorii</name>
    <dbReference type="NCBI Taxonomy" id="2707299"/>
    <lineage>
        <taxon>Bacteria</taxon>
        <taxon>Bacillati</taxon>
        <taxon>Actinomycetota</taxon>
        <taxon>Coriobacteriia</taxon>
        <taxon>Eggerthellales</taxon>
        <taxon>Eggerthellaceae</taxon>
        <taxon>Adlercreutzia</taxon>
    </lineage>
</organism>
<keyword evidence="5" id="KW-0812">Transmembrane</keyword>
<keyword evidence="8" id="KW-1185">Reference proteome</keyword>
<evidence type="ECO:0000256" key="5">
    <source>
        <dbReference type="SAM" id="Phobius"/>
    </source>
</evidence>
<dbReference type="GO" id="GO:0006355">
    <property type="term" value="P:regulation of DNA-templated transcription"/>
    <property type="evidence" value="ECO:0007669"/>
    <property type="project" value="InterPro"/>
</dbReference>
<feature type="transmembrane region" description="Helical" evidence="5">
    <location>
        <begin position="285"/>
        <end position="308"/>
    </location>
</feature>
<keyword evidence="1" id="KW-0805">Transcription regulation</keyword>
<feature type="transmembrane region" description="Helical" evidence="5">
    <location>
        <begin position="44"/>
        <end position="66"/>
    </location>
</feature>